<dbReference type="AlphaFoldDB" id="A0A0W0XH09"/>
<accession>A0A0W0XH09</accession>
<keyword evidence="1" id="KW-1133">Transmembrane helix</keyword>
<proteinExistence type="predicted"/>
<dbReference type="Pfam" id="PF11752">
    <property type="entry name" value="DUF3309"/>
    <property type="match status" value="1"/>
</dbReference>
<dbReference type="InterPro" id="IPR021738">
    <property type="entry name" value="DUF3309"/>
</dbReference>
<protein>
    <recommendedName>
        <fullName evidence="4">DUF3309 domain-containing protein</fullName>
    </recommendedName>
</protein>
<keyword evidence="1" id="KW-0472">Membrane</keyword>
<evidence type="ECO:0008006" key="4">
    <source>
        <dbReference type="Google" id="ProtNLM"/>
    </source>
</evidence>
<feature type="transmembrane region" description="Helical" evidence="1">
    <location>
        <begin position="37"/>
        <end position="54"/>
    </location>
</feature>
<organism evidence="2 3">
    <name type="scientific">Legionella oakridgensis</name>
    <dbReference type="NCBI Taxonomy" id="29423"/>
    <lineage>
        <taxon>Bacteria</taxon>
        <taxon>Pseudomonadati</taxon>
        <taxon>Pseudomonadota</taxon>
        <taxon>Gammaproteobacteria</taxon>
        <taxon>Legionellales</taxon>
        <taxon>Legionellaceae</taxon>
        <taxon>Legionella</taxon>
    </lineage>
</organism>
<name>A0A0W0XH09_9GAMM</name>
<comment type="caution">
    <text evidence="2">The sequence shown here is derived from an EMBL/GenBank/DDBJ whole genome shotgun (WGS) entry which is preliminary data.</text>
</comment>
<keyword evidence="1" id="KW-0812">Transmembrane</keyword>
<dbReference type="Proteomes" id="UP000054858">
    <property type="component" value="Unassembled WGS sequence"/>
</dbReference>
<reference evidence="2 3" key="1">
    <citation type="submission" date="2015-11" db="EMBL/GenBank/DDBJ databases">
        <title>Genomic analysis of 38 Legionella species identifies large and diverse effector repertoires.</title>
        <authorList>
            <person name="Burstein D."/>
            <person name="Amaro F."/>
            <person name="Zusman T."/>
            <person name="Lifshitz Z."/>
            <person name="Cohen O."/>
            <person name="Gilbert J.A."/>
            <person name="Pupko T."/>
            <person name="Shuman H.A."/>
            <person name="Segal G."/>
        </authorList>
    </citation>
    <scope>NUCLEOTIDE SEQUENCE [LARGE SCALE GENOMIC DNA]</scope>
    <source>
        <strain evidence="2 3">Oak Ridge-10</strain>
    </source>
</reference>
<evidence type="ECO:0000313" key="2">
    <source>
        <dbReference type="EMBL" id="KTD43781.1"/>
    </source>
</evidence>
<sequence length="58" mass="6437">MHNGLIMDLAILLLLIILIAALLPVWPYSKKWGYRPSGAVGALLVILLFLFVFFRPGA</sequence>
<dbReference type="PATRIC" id="fig|29423.5.peg.345"/>
<dbReference type="EMBL" id="LNYP01000006">
    <property type="protein sequence ID" value="KTD43781.1"/>
    <property type="molecule type" value="Genomic_DNA"/>
</dbReference>
<evidence type="ECO:0000313" key="3">
    <source>
        <dbReference type="Proteomes" id="UP000054858"/>
    </source>
</evidence>
<evidence type="ECO:0000256" key="1">
    <source>
        <dbReference type="SAM" id="Phobius"/>
    </source>
</evidence>
<gene>
    <name evidence="2" type="ORF">Loak_0331</name>
</gene>